<gene>
    <name evidence="8" type="ORF">Pme01_20500</name>
</gene>
<keyword evidence="1" id="KW-0540">Nuclease</keyword>
<evidence type="ECO:0000313" key="8">
    <source>
        <dbReference type="EMBL" id="GII22453.1"/>
    </source>
</evidence>
<keyword evidence="9" id="KW-1185">Reference proteome</keyword>
<dbReference type="InterPro" id="IPR020045">
    <property type="entry name" value="DNA_polI_H3TH"/>
</dbReference>
<keyword evidence="4" id="KW-0238">DNA-binding</keyword>
<evidence type="ECO:0000256" key="5">
    <source>
        <dbReference type="ARBA" id="ARBA00049957"/>
    </source>
</evidence>
<dbReference type="InterPro" id="IPR008918">
    <property type="entry name" value="HhH2"/>
</dbReference>
<dbReference type="CDD" id="cd09898">
    <property type="entry name" value="H3TH_53EXO"/>
    <property type="match status" value="1"/>
</dbReference>
<dbReference type="GO" id="GO:0017108">
    <property type="term" value="F:5'-flap endonuclease activity"/>
    <property type="evidence" value="ECO:0007669"/>
    <property type="project" value="InterPro"/>
</dbReference>
<dbReference type="SMART" id="SM00475">
    <property type="entry name" value="53EXOc"/>
    <property type="match status" value="1"/>
</dbReference>
<dbReference type="InterPro" id="IPR036279">
    <property type="entry name" value="5-3_exonuclease_C_sf"/>
</dbReference>
<dbReference type="PANTHER" id="PTHR42646:SF2">
    <property type="entry name" value="5'-3' EXONUCLEASE FAMILY PROTEIN"/>
    <property type="match status" value="1"/>
</dbReference>
<comment type="function">
    <text evidence="5">5'-3' exonuclease acting preferentially on double-stranded DNA.</text>
</comment>
<dbReference type="InterPro" id="IPR020046">
    <property type="entry name" value="5-3_exonucl_a-hlix_arch_N"/>
</dbReference>
<dbReference type="EMBL" id="BOON01000018">
    <property type="protein sequence ID" value="GII22453.1"/>
    <property type="molecule type" value="Genomic_DNA"/>
</dbReference>
<evidence type="ECO:0000256" key="1">
    <source>
        <dbReference type="ARBA" id="ARBA00022722"/>
    </source>
</evidence>
<dbReference type="Gene3D" id="3.40.50.1010">
    <property type="entry name" value="5'-nuclease"/>
    <property type="match status" value="1"/>
</dbReference>
<evidence type="ECO:0000256" key="6">
    <source>
        <dbReference type="ARBA" id="ARBA00050026"/>
    </source>
</evidence>
<organism evidence="8 9">
    <name type="scientific">Planosporangium mesophilum</name>
    <dbReference type="NCBI Taxonomy" id="689768"/>
    <lineage>
        <taxon>Bacteria</taxon>
        <taxon>Bacillati</taxon>
        <taxon>Actinomycetota</taxon>
        <taxon>Actinomycetes</taxon>
        <taxon>Micromonosporales</taxon>
        <taxon>Micromonosporaceae</taxon>
        <taxon>Planosporangium</taxon>
    </lineage>
</organism>
<dbReference type="Pfam" id="PF02739">
    <property type="entry name" value="5_3_exonuc_N"/>
    <property type="match status" value="1"/>
</dbReference>
<evidence type="ECO:0000259" key="7">
    <source>
        <dbReference type="SMART" id="SM00475"/>
    </source>
</evidence>
<dbReference type="Pfam" id="PF01367">
    <property type="entry name" value="5_3_exonuc"/>
    <property type="match status" value="1"/>
</dbReference>
<dbReference type="GO" id="GO:0003677">
    <property type="term" value="F:DNA binding"/>
    <property type="evidence" value="ECO:0007669"/>
    <property type="project" value="UniProtKB-KW"/>
</dbReference>
<dbReference type="SUPFAM" id="SSF88723">
    <property type="entry name" value="PIN domain-like"/>
    <property type="match status" value="1"/>
</dbReference>
<keyword evidence="2" id="KW-0378">Hydrolase</keyword>
<evidence type="ECO:0000256" key="2">
    <source>
        <dbReference type="ARBA" id="ARBA00022801"/>
    </source>
</evidence>
<accession>A0A8J3T915</accession>
<dbReference type="GO" id="GO:0008409">
    <property type="term" value="F:5'-3' exonuclease activity"/>
    <property type="evidence" value="ECO:0007669"/>
    <property type="project" value="InterPro"/>
</dbReference>
<protein>
    <recommendedName>
        <fullName evidence="6">5'-3' exonuclease</fullName>
    </recommendedName>
</protein>
<dbReference type="SUPFAM" id="SSF47807">
    <property type="entry name" value="5' to 3' exonuclease, C-terminal subdomain"/>
    <property type="match status" value="1"/>
</dbReference>
<sequence>MRHPFDHLAARTALTLTGVAGPGPVHPRRVRRGCAGRVFRRSGPPGSAPVTRLAAVSRPLLLVDTASLYFRAYFGIPESAVTAPDGTPVNAVRGFLDMLATLVRTRQPGRVVCALDTDWRPAWRVALLASYKAHRLAADGGEQTPDGLSAQVPIILDVLDALGVPAVGLAGYEADDVIGTLATREPGPIEVASGDRDLFQLVDDDRAVSVLYCGRGVSKLEVYDDAVVRGKYGVPAAAYADFAAMRGDPSDGLPGVAGVGEKTAARLIERYGSLDGVLAALDDPASGFAPGLRTKLIAARDYLAVAPEVVGVAREAAVPPVDGRLPVAAEGERLLALAEKWNIAGALRRAVDALTAQPPADR</sequence>
<dbReference type="CDD" id="cd09859">
    <property type="entry name" value="PIN_53EXO"/>
    <property type="match status" value="1"/>
</dbReference>
<evidence type="ECO:0000256" key="4">
    <source>
        <dbReference type="ARBA" id="ARBA00023125"/>
    </source>
</evidence>
<dbReference type="Proteomes" id="UP000599074">
    <property type="component" value="Unassembled WGS sequence"/>
</dbReference>
<evidence type="ECO:0000313" key="9">
    <source>
        <dbReference type="Proteomes" id="UP000599074"/>
    </source>
</evidence>
<dbReference type="AlphaFoldDB" id="A0A8J3T915"/>
<reference evidence="8" key="1">
    <citation type="submission" date="2021-01" db="EMBL/GenBank/DDBJ databases">
        <title>Whole genome shotgun sequence of Planosporangium mesophilum NBRC 109066.</title>
        <authorList>
            <person name="Komaki H."/>
            <person name="Tamura T."/>
        </authorList>
    </citation>
    <scope>NUCLEOTIDE SEQUENCE</scope>
    <source>
        <strain evidence="8">NBRC 109066</strain>
    </source>
</reference>
<dbReference type="GO" id="GO:0033567">
    <property type="term" value="P:DNA replication, Okazaki fragment processing"/>
    <property type="evidence" value="ECO:0007669"/>
    <property type="project" value="InterPro"/>
</dbReference>
<dbReference type="Gene3D" id="1.10.150.20">
    <property type="entry name" value="5' to 3' exonuclease, C-terminal subdomain"/>
    <property type="match status" value="1"/>
</dbReference>
<keyword evidence="3 8" id="KW-0269">Exonuclease</keyword>
<dbReference type="SMART" id="SM00279">
    <property type="entry name" value="HhH2"/>
    <property type="match status" value="1"/>
</dbReference>
<dbReference type="InterPro" id="IPR038969">
    <property type="entry name" value="FEN"/>
</dbReference>
<evidence type="ECO:0000256" key="3">
    <source>
        <dbReference type="ARBA" id="ARBA00022839"/>
    </source>
</evidence>
<proteinExistence type="predicted"/>
<comment type="caution">
    <text evidence="8">The sequence shown here is derived from an EMBL/GenBank/DDBJ whole genome shotgun (WGS) entry which is preliminary data.</text>
</comment>
<dbReference type="InterPro" id="IPR029060">
    <property type="entry name" value="PIN-like_dom_sf"/>
</dbReference>
<dbReference type="PANTHER" id="PTHR42646">
    <property type="entry name" value="FLAP ENDONUCLEASE XNI"/>
    <property type="match status" value="1"/>
</dbReference>
<dbReference type="InterPro" id="IPR002421">
    <property type="entry name" value="5-3_exonuclease"/>
</dbReference>
<name>A0A8J3T915_9ACTN</name>
<feature type="domain" description="5'-3' exonuclease" evidence="7">
    <location>
        <begin position="58"/>
        <end position="331"/>
    </location>
</feature>